<proteinExistence type="predicted"/>
<feature type="region of interest" description="Disordered" evidence="1">
    <location>
        <begin position="45"/>
        <end position="117"/>
    </location>
</feature>
<dbReference type="AlphaFoldDB" id="A0A919L0A7"/>
<dbReference type="Proteomes" id="UP000617734">
    <property type="component" value="Unassembled WGS sequence"/>
</dbReference>
<feature type="compositionally biased region" description="Gly residues" evidence="1">
    <location>
        <begin position="106"/>
        <end position="117"/>
    </location>
</feature>
<dbReference type="EMBL" id="BNBO01000041">
    <property type="protein sequence ID" value="GHH79332.1"/>
    <property type="molecule type" value="Genomic_DNA"/>
</dbReference>
<evidence type="ECO:0000256" key="1">
    <source>
        <dbReference type="SAM" id="MobiDB-lite"/>
    </source>
</evidence>
<accession>A0A919L0A7</accession>
<protein>
    <submittedName>
        <fullName evidence="2">Uncharacterized protein</fullName>
    </submittedName>
</protein>
<evidence type="ECO:0000313" key="2">
    <source>
        <dbReference type="EMBL" id="GHH79332.1"/>
    </source>
</evidence>
<comment type="caution">
    <text evidence="2">The sequence shown here is derived from an EMBL/GenBank/DDBJ whole genome shotgun (WGS) entry which is preliminary data.</text>
</comment>
<feature type="compositionally biased region" description="Basic residues" evidence="1">
    <location>
        <begin position="63"/>
        <end position="74"/>
    </location>
</feature>
<evidence type="ECO:0000313" key="3">
    <source>
        <dbReference type="Proteomes" id="UP000617734"/>
    </source>
</evidence>
<gene>
    <name evidence="2" type="ORF">GCM10018781_57130</name>
</gene>
<reference evidence="2" key="1">
    <citation type="journal article" date="2014" name="Int. J. Syst. Evol. Microbiol.">
        <title>Complete genome sequence of Corynebacterium casei LMG S-19264T (=DSM 44701T), isolated from a smear-ripened cheese.</title>
        <authorList>
            <consortium name="US DOE Joint Genome Institute (JGI-PGF)"/>
            <person name="Walter F."/>
            <person name="Albersmeier A."/>
            <person name="Kalinowski J."/>
            <person name="Ruckert C."/>
        </authorList>
    </citation>
    <scope>NUCLEOTIDE SEQUENCE</scope>
    <source>
        <strain evidence="2">JCM 4646</strain>
    </source>
</reference>
<keyword evidence="3" id="KW-1185">Reference proteome</keyword>
<sequence>MLPAVASPAPARTRAAVAAATLVRVVREVRERCGACMLRLLTGWGVRSDPGTPKRPGEGMARRMARRMRVRPGRGRGAVRDGAPSGGTARRAGASGRWRPLAAPGPVGGGAGRWAGGSRVGRCGRVGQCER</sequence>
<feature type="compositionally biased region" description="Low complexity" evidence="1">
    <location>
        <begin position="80"/>
        <end position="105"/>
    </location>
</feature>
<organism evidence="2 3">
    <name type="scientific">Kitasatospora indigofera</name>
    <dbReference type="NCBI Taxonomy" id="67307"/>
    <lineage>
        <taxon>Bacteria</taxon>
        <taxon>Bacillati</taxon>
        <taxon>Actinomycetota</taxon>
        <taxon>Actinomycetes</taxon>
        <taxon>Kitasatosporales</taxon>
        <taxon>Streptomycetaceae</taxon>
        <taxon>Kitasatospora</taxon>
    </lineage>
</organism>
<name>A0A919L0A7_9ACTN</name>
<reference evidence="2" key="2">
    <citation type="submission" date="2020-09" db="EMBL/GenBank/DDBJ databases">
        <authorList>
            <person name="Sun Q."/>
            <person name="Ohkuma M."/>
        </authorList>
    </citation>
    <scope>NUCLEOTIDE SEQUENCE</scope>
    <source>
        <strain evidence="2">JCM 4646</strain>
    </source>
</reference>